<dbReference type="InterPro" id="IPR039615">
    <property type="entry name" value="PKS"/>
</dbReference>
<dbReference type="Proteomes" id="UP000541444">
    <property type="component" value="Unassembled WGS sequence"/>
</dbReference>
<dbReference type="OrthoDB" id="691744at2759"/>
<evidence type="ECO:0000313" key="3">
    <source>
        <dbReference type="Proteomes" id="UP000541444"/>
    </source>
</evidence>
<feature type="region of interest" description="Disordered" evidence="1">
    <location>
        <begin position="184"/>
        <end position="212"/>
    </location>
</feature>
<dbReference type="EMBL" id="JACGCM010001976">
    <property type="protein sequence ID" value="KAF6146508.1"/>
    <property type="molecule type" value="Genomic_DNA"/>
</dbReference>
<keyword evidence="3" id="KW-1185">Reference proteome</keyword>
<name>A0A7J7LVC5_9MAGN</name>
<evidence type="ECO:0000256" key="1">
    <source>
        <dbReference type="SAM" id="MobiDB-lite"/>
    </source>
</evidence>
<feature type="region of interest" description="Disordered" evidence="1">
    <location>
        <begin position="1"/>
        <end position="42"/>
    </location>
</feature>
<dbReference type="PANTHER" id="PTHR33781:SF1">
    <property type="entry name" value="PROTEIN PHYTOCHROME KINASE SUBSTRATE 4"/>
    <property type="match status" value="1"/>
</dbReference>
<organism evidence="2 3">
    <name type="scientific">Kingdonia uniflora</name>
    <dbReference type="NCBI Taxonomy" id="39325"/>
    <lineage>
        <taxon>Eukaryota</taxon>
        <taxon>Viridiplantae</taxon>
        <taxon>Streptophyta</taxon>
        <taxon>Embryophyta</taxon>
        <taxon>Tracheophyta</taxon>
        <taxon>Spermatophyta</taxon>
        <taxon>Magnoliopsida</taxon>
        <taxon>Ranunculales</taxon>
        <taxon>Circaeasteraceae</taxon>
        <taxon>Kingdonia</taxon>
    </lineage>
</organism>
<dbReference type="AlphaFoldDB" id="A0A7J7LVC5"/>
<accession>A0A7J7LVC5</accession>
<reference evidence="2 3" key="1">
    <citation type="journal article" date="2020" name="IScience">
        <title>Genome Sequencing of the Endangered Kingdonia uniflora (Circaeasteraceae, Ranunculales) Reveals Potential Mechanisms of Evolutionary Specialization.</title>
        <authorList>
            <person name="Sun Y."/>
            <person name="Deng T."/>
            <person name="Zhang A."/>
            <person name="Moore M.J."/>
            <person name="Landis J.B."/>
            <person name="Lin N."/>
            <person name="Zhang H."/>
            <person name="Zhang X."/>
            <person name="Huang J."/>
            <person name="Zhang X."/>
            <person name="Sun H."/>
            <person name="Wang H."/>
        </authorList>
    </citation>
    <scope>NUCLEOTIDE SEQUENCE [LARGE SCALE GENOMIC DNA]</scope>
    <source>
        <strain evidence="2">TB1705</strain>
        <tissue evidence="2">Leaf</tissue>
    </source>
</reference>
<sequence length="728" mass="81172">MEKFTVTATSNGGILSSSSFPSKPQSRDTSFTSYLHTKPTTPTTIDDTEISIFDAEKYFNENNNTPNPNVSPSSVSVSSSVTIDGVGGAYGGTRTSYRTGSFHATPTVSSEASWNSQSGLLSHQPGSISVTMKNVNRLDHHHQHQHHRHDNETLMTAKNKKESSIKWFFRRKCPCTGKKSVQVDEKTSSSEPNTKIPVLATHFSPGSRTGEIEQPKEFADNDVIVKPSAAEAAGGRYSGRFSSENKFSDETGRRVIPLVRPSFNDAATTGGFSFPILSPPVVTPVKPPATQLDDPPRESLEVFRPVERKSTELQLGNLRSFTFPTSPKARMLTQLDDDAGSDASSDLFEIESFSTQSTMYPMYRLRDSLDEISNGDARRVLHYRQSLDEIRTPSIAPTECYEPSEVSIDWSVTTAEGYGFGLGFGFDRGSVTNVSIAESEYEPKNKKVDIDNNHNNKRRGNGGLLSCRCEKAVNIGPHPIKLLPEQQRSNPAFPVEVGRIQATLRAPGQRRREYLRFLAENDATIEDEDIGICVRKSYRYLLDYDVELPVSILHADGLNTRARENEIDRHFWCEVFREMIIETEAQRATVKEIVLDEIDVEDEMIVGGELIRCGVVGHLNKVAAVGVEEKLFVHSFIVKEEAFTVSDSFSDDEDQGVPDPAEWEHVEGNQCCENLNRKWAQARNERRITPSDVLKYYSVKYATSSGGAYFSSSSTRPQFYDLNYAERV</sequence>
<dbReference type="PANTHER" id="PTHR33781">
    <property type="entry name" value="PROTEIN PHYTOCHROME KINASE SUBSTRATE 1-RELATED"/>
    <property type="match status" value="1"/>
</dbReference>
<evidence type="ECO:0000313" key="2">
    <source>
        <dbReference type="EMBL" id="KAF6146508.1"/>
    </source>
</evidence>
<gene>
    <name evidence="2" type="ORF">GIB67_037808</name>
</gene>
<proteinExistence type="predicted"/>
<feature type="compositionally biased region" description="Polar residues" evidence="1">
    <location>
        <begin position="1"/>
        <end position="15"/>
    </location>
</feature>
<dbReference type="GO" id="GO:0009638">
    <property type="term" value="P:phototropism"/>
    <property type="evidence" value="ECO:0007669"/>
    <property type="project" value="InterPro"/>
</dbReference>
<protein>
    <submittedName>
        <fullName evidence="2">Uncharacterized protein</fullName>
    </submittedName>
</protein>
<comment type="caution">
    <text evidence="2">The sequence shown here is derived from an EMBL/GenBank/DDBJ whole genome shotgun (WGS) entry which is preliminary data.</text>
</comment>